<evidence type="ECO:0000256" key="1">
    <source>
        <dbReference type="SAM" id="MobiDB-lite"/>
    </source>
</evidence>
<feature type="transmembrane region" description="Helical" evidence="2">
    <location>
        <begin position="12"/>
        <end position="34"/>
    </location>
</feature>
<gene>
    <name evidence="3" type="ORF">ENI96_06050</name>
</gene>
<proteinExistence type="predicted"/>
<keyword evidence="2" id="KW-0472">Membrane</keyword>
<name>A0A831WAC6_9GAMM</name>
<protein>
    <recommendedName>
        <fullName evidence="4">Cytochrome C</fullName>
    </recommendedName>
</protein>
<accession>A0A831WAC6</accession>
<feature type="transmembrane region" description="Helical" evidence="2">
    <location>
        <begin position="130"/>
        <end position="148"/>
    </location>
</feature>
<feature type="transmembrane region" description="Helical" evidence="2">
    <location>
        <begin position="105"/>
        <end position="123"/>
    </location>
</feature>
<dbReference type="EMBL" id="DRKP01000066">
    <property type="protein sequence ID" value="HEB95977.1"/>
    <property type="molecule type" value="Genomic_DNA"/>
</dbReference>
<feature type="transmembrane region" description="Helical" evidence="2">
    <location>
        <begin position="371"/>
        <end position="389"/>
    </location>
</feature>
<dbReference type="Proteomes" id="UP000886251">
    <property type="component" value="Unassembled WGS sequence"/>
</dbReference>
<evidence type="ECO:0008006" key="4">
    <source>
        <dbReference type="Google" id="ProtNLM"/>
    </source>
</evidence>
<comment type="caution">
    <text evidence="3">The sequence shown here is derived from an EMBL/GenBank/DDBJ whole genome shotgun (WGS) entry which is preliminary data.</text>
</comment>
<keyword evidence="2" id="KW-0812">Transmembrane</keyword>
<keyword evidence="2" id="KW-1133">Transmembrane helix</keyword>
<feature type="region of interest" description="Disordered" evidence="1">
    <location>
        <begin position="202"/>
        <end position="223"/>
    </location>
</feature>
<evidence type="ECO:0000313" key="3">
    <source>
        <dbReference type="EMBL" id="HEB95977.1"/>
    </source>
</evidence>
<evidence type="ECO:0000256" key="2">
    <source>
        <dbReference type="SAM" id="Phobius"/>
    </source>
</evidence>
<reference evidence="3" key="1">
    <citation type="journal article" date="2020" name="mSystems">
        <title>Genome- and Community-Level Interaction Insights into Carbon Utilization and Element Cycling Functions of Hydrothermarchaeota in Hydrothermal Sediment.</title>
        <authorList>
            <person name="Zhou Z."/>
            <person name="Liu Y."/>
            <person name="Xu W."/>
            <person name="Pan J."/>
            <person name="Luo Z.H."/>
            <person name="Li M."/>
        </authorList>
    </citation>
    <scope>NUCLEOTIDE SEQUENCE [LARGE SCALE GENOMIC DNA]</scope>
    <source>
        <strain evidence="3">HyVt-443</strain>
    </source>
</reference>
<organism evidence="3">
    <name type="scientific">Sedimenticola thiotaurini</name>
    <dbReference type="NCBI Taxonomy" id="1543721"/>
    <lineage>
        <taxon>Bacteria</taxon>
        <taxon>Pseudomonadati</taxon>
        <taxon>Pseudomonadota</taxon>
        <taxon>Gammaproteobacteria</taxon>
        <taxon>Chromatiales</taxon>
        <taxon>Sedimenticolaceae</taxon>
        <taxon>Sedimenticola</taxon>
    </lineage>
</organism>
<feature type="transmembrane region" description="Helical" evidence="2">
    <location>
        <begin position="308"/>
        <end position="334"/>
    </location>
</feature>
<feature type="transmembrane region" description="Helical" evidence="2">
    <location>
        <begin position="282"/>
        <end position="301"/>
    </location>
</feature>
<dbReference type="AlphaFoldDB" id="A0A831WAC6"/>
<sequence>MNASSQSKPTLLVGLLTLIALGLLVWIFFLPTWWVSLTAPNYPEEAFPDGVRIEFHMNGVFNGCEKVEKEEISESVALDCVHEMDTINHYVGMYPIAAGGPVERGFSQFLLTFLGVMLLGFMCTRPKIRMAILVVGFAGIAVWMYLTIYGENGFYLENEGYVNALVTSLDQEASGEEGSGEESGGGGIVALLRQSLEESGIKVEVPSEQKQESGAEKSAMSEKERLIEQLKQNYERDRQKGMVDEPWNGSTYQIMAWHYGKSLGRYFNNPKEIVPMVKNLKLAINVVFAGLLVAMALLIFGARRNGGLLYWLLVLVPMALPVFFVIDYSAWLWWYGHTLNSMGAFTVKPFMPTVFGDGKVAQFATHSYPDVGFGVMVLMSLVLAVAALIRRKQFKQGGGS</sequence>